<dbReference type="InParanoid" id="A0A3Q1LRW3"/>
<dbReference type="Ensembl" id="ENSBTAT00000086166.2">
    <property type="protein sequence ID" value="ENSBTAP00000063029.2"/>
    <property type="gene ID" value="ENSBTAG00000052688.2"/>
</dbReference>
<evidence type="ECO:0000313" key="2">
    <source>
        <dbReference type="Ensembl" id="ENSBTAP00000063029.2"/>
    </source>
</evidence>
<evidence type="ECO:0000313" key="3">
    <source>
        <dbReference type="Proteomes" id="UP000009136"/>
    </source>
</evidence>
<evidence type="ECO:0000259" key="1">
    <source>
        <dbReference type="Pfam" id="PF00021"/>
    </source>
</evidence>
<reference evidence="2" key="1">
    <citation type="submission" date="2018-03" db="EMBL/GenBank/DDBJ databases">
        <title>ARS-UCD1.2.</title>
        <authorList>
            <person name="Rosen B.D."/>
            <person name="Bickhart D.M."/>
            <person name="Koren S."/>
            <person name="Schnabel R.D."/>
            <person name="Hall R."/>
            <person name="Zimin A."/>
            <person name="Dreischer C."/>
            <person name="Schultheiss S."/>
            <person name="Schroeder S.G."/>
            <person name="Elsik C.G."/>
            <person name="Couldrey C."/>
            <person name="Liu G.E."/>
            <person name="Van Tassell C.P."/>
            <person name="Phillippy A.M."/>
            <person name="Smith T.P.L."/>
            <person name="Medrano J.F."/>
        </authorList>
    </citation>
    <scope>NUCLEOTIDE SEQUENCE [LARGE SCALE GENOMIC DNA]</scope>
    <source>
        <strain evidence="2">Hereford</strain>
    </source>
</reference>
<keyword evidence="3" id="KW-1185">Reference proteome</keyword>
<dbReference type="GeneTree" id="ENSGT00390000012586"/>
<dbReference type="InterPro" id="IPR016054">
    <property type="entry name" value="LY6_UPA_recep-like"/>
</dbReference>
<organism evidence="2 3">
    <name type="scientific">Bos taurus</name>
    <name type="common">Bovine</name>
    <dbReference type="NCBI Taxonomy" id="9913"/>
    <lineage>
        <taxon>Eukaryota</taxon>
        <taxon>Metazoa</taxon>
        <taxon>Chordata</taxon>
        <taxon>Craniata</taxon>
        <taxon>Vertebrata</taxon>
        <taxon>Euteleostomi</taxon>
        <taxon>Mammalia</taxon>
        <taxon>Eutheria</taxon>
        <taxon>Laurasiatheria</taxon>
        <taxon>Artiodactyla</taxon>
        <taxon>Ruminantia</taxon>
        <taxon>Pecora</taxon>
        <taxon>Bovidae</taxon>
        <taxon>Bovinae</taxon>
        <taxon>Bos</taxon>
    </lineage>
</organism>
<protein>
    <submittedName>
        <fullName evidence="2">Prostate and testis expressed 1</fullName>
    </submittedName>
</protein>
<dbReference type="STRING" id="9913.ENSBTAP00000063029"/>
<dbReference type="CDD" id="cd23577">
    <property type="entry name" value="TFP_LU_ECD_PATE1"/>
    <property type="match status" value="1"/>
</dbReference>
<dbReference type="Proteomes" id="UP000009136">
    <property type="component" value="Chromosome 29"/>
</dbReference>
<dbReference type="VEuPathDB" id="HostDB:ENSBTAG00000052688"/>
<reference evidence="2" key="3">
    <citation type="submission" date="2025-09" db="UniProtKB">
        <authorList>
            <consortium name="Ensembl"/>
        </authorList>
    </citation>
    <scope>IDENTIFICATION</scope>
    <source>
        <strain evidence="2">Hereford</strain>
    </source>
</reference>
<dbReference type="Pfam" id="PF00021">
    <property type="entry name" value="UPAR_LY6"/>
    <property type="match status" value="1"/>
</dbReference>
<accession>A0A3Q1LRW3</accession>
<dbReference type="FunCoup" id="A0A3Q1LRW3">
    <property type="interactions" value="9"/>
</dbReference>
<sequence length="132" mass="15073">MRHSRTHKMFIYLSPSSLCCILRGSLKGQMGPLAAAVSHLLPYSLAQIIEIIQCRMCHIQFPRQKCSRGRGLCIAVKEEACTTGRIFKYDGTLWLTFRGCLKNCANVNNIKWSVYLVNFRCCRSHDLCNEDI</sequence>
<feature type="domain" description="UPAR/Ly6" evidence="1">
    <location>
        <begin position="52"/>
        <end position="130"/>
    </location>
</feature>
<reference evidence="2" key="2">
    <citation type="submission" date="2025-08" db="UniProtKB">
        <authorList>
            <consortium name="Ensembl"/>
        </authorList>
    </citation>
    <scope>IDENTIFICATION</scope>
    <source>
        <strain evidence="2">Hereford</strain>
    </source>
</reference>
<proteinExistence type="predicted"/>
<name>A0A3Q1LRW3_BOVIN</name>
<dbReference type="Bgee" id="ENSBTAG00000052688">
    <property type="expression patterns" value="Expressed in corpus epididymis and 9 other cell types or tissues"/>
</dbReference>
<dbReference type="AlphaFoldDB" id="A0A3Q1LRW3"/>